<proteinExistence type="inferred from homology"/>
<gene>
    <name evidence="6" type="ORF">SAMN05216565_11041</name>
</gene>
<dbReference type="Pfam" id="PF14310">
    <property type="entry name" value="Fn3-like"/>
    <property type="match status" value="1"/>
</dbReference>
<dbReference type="OrthoDB" id="9805821at2"/>
<dbReference type="Gene3D" id="2.60.40.10">
    <property type="entry name" value="Immunoglobulins"/>
    <property type="match status" value="1"/>
</dbReference>
<dbReference type="InterPro" id="IPR017853">
    <property type="entry name" value="GH"/>
</dbReference>
<dbReference type="InterPro" id="IPR026891">
    <property type="entry name" value="Fn3-like"/>
</dbReference>
<dbReference type="Pfam" id="PF00933">
    <property type="entry name" value="Glyco_hydro_3"/>
    <property type="match status" value="1"/>
</dbReference>
<protein>
    <submittedName>
        <fullName evidence="6">Beta-glucosidase</fullName>
    </submittedName>
</protein>
<dbReference type="PANTHER" id="PTHR42715">
    <property type="entry name" value="BETA-GLUCOSIDASE"/>
    <property type="match status" value="1"/>
</dbReference>
<dbReference type="STRING" id="930152.SAMN05216565_11041"/>
<dbReference type="InterPro" id="IPR036962">
    <property type="entry name" value="Glyco_hydro_3_N_sf"/>
</dbReference>
<dbReference type="InterPro" id="IPR050288">
    <property type="entry name" value="Cellulose_deg_GH3"/>
</dbReference>
<evidence type="ECO:0000313" key="7">
    <source>
        <dbReference type="Proteomes" id="UP000199159"/>
    </source>
</evidence>
<evidence type="ECO:0000313" key="6">
    <source>
        <dbReference type="EMBL" id="SDP87807.1"/>
    </source>
</evidence>
<dbReference type="GO" id="GO:0005975">
    <property type="term" value="P:carbohydrate metabolic process"/>
    <property type="evidence" value="ECO:0007669"/>
    <property type="project" value="InterPro"/>
</dbReference>
<dbReference type="RefSeq" id="WP_090857060.1">
    <property type="nucleotide sequence ID" value="NZ_FNJU01000010.1"/>
</dbReference>
<evidence type="ECO:0000256" key="3">
    <source>
        <dbReference type="ARBA" id="ARBA00023277"/>
    </source>
</evidence>
<dbReference type="EMBL" id="FNJU01000010">
    <property type="protein sequence ID" value="SDP87807.1"/>
    <property type="molecule type" value="Genomic_DNA"/>
</dbReference>
<evidence type="ECO:0000256" key="4">
    <source>
        <dbReference type="RuleBase" id="RU361161"/>
    </source>
</evidence>
<dbReference type="InterPro" id="IPR002772">
    <property type="entry name" value="Glyco_hydro_3_C"/>
</dbReference>
<dbReference type="FunFam" id="2.60.40.10:FF:000495">
    <property type="entry name" value="Periplasmic beta-glucosidase"/>
    <property type="match status" value="1"/>
</dbReference>
<dbReference type="PANTHER" id="PTHR42715:SF10">
    <property type="entry name" value="BETA-GLUCOSIDASE"/>
    <property type="match status" value="1"/>
</dbReference>
<dbReference type="InterPro" id="IPR013783">
    <property type="entry name" value="Ig-like_fold"/>
</dbReference>
<dbReference type="Proteomes" id="UP000199159">
    <property type="component" value="Unassembled WGS sequence"/>
</dbReference>
<keyword evidence="4" id="KW-0326">Glycosidase</keyword>
<keyword evidence="2 4" id="KW-0378">Hydrolase</keyword>
<keyword evidence="3" id="KW-0119">Carbohydrate metabolism</keyword>
<keyword evidence="7" id="KW-1185">Reference proteome</keyword>
<dbReference type="InterPro" id="IPR001764">
    <property type="entry name" value="Glyco_hydro_3_N"/>
</dbReference>
<dbReference type="Pfam" id="PF01915">
    <property type="entry name" value="Glyco_hydro_3_C"/>
    <property type="match status" value="1"/>
</dbReference>
<dbReference type="Gene3D" id="3.40.50.1700">
    <property type="entry name" value="Glycoside hydrolase family 3 C-terminal domain"/>
    <property type="match status" value="1"/>
</dbReference>
<name>A0A1H0WAV0_9BACI</name>
<dbReference type="PROSITE" id="PS00775">
    <property type="entry name" value="GLYCOSYL_HYDROL_F3"/>
    <property type="match status" value="1"/>
</dbReference>
<dbReference type="InterPro" id="IPR036881">
    <property type="entry name" value="Glyco_hydro_3_C_sf"/>
</dbReference>
<dbReference type="Gene3D" id="3.20.20.300">
    <property type="entry name" value="Glycoside hydrolase, family 3, N-terminal domain"/>
    <property type="match status" value="1"/>
</dbReference>
<dbReference type="PRINTS" id="PR00133">
    <property type="entry name" value="GLHYDRLASE3"/>
</dbReference>
<reference evidence="7" key="1">
    <citation type="submission" date="2016-10" db="EMBL/GenBank/DDBJ databases">
        <authorList>
            <person name="Varghese N."/>
            <person name="Submissions S."/>
        </authorList>
    </citation>
    <scope>NUCLEOTIDE SEQUENCE [LARGE SCALE GENOMIC DNA]</scope>
    <source>
        <strain evidence="7">IBRC-M10078</strain>
    </source>
</reference>
<dbReference type="InterPro" id="IPR019800">
    <property type="entry name" value="Glyco_hydro_3_AS"/>
</dbReference>
<dbReference type="SMART" id="SM01217">
    <property type="entry name" value="Fn3_like"/>
    <property type="match status" value="1"/>
</dbReference>
<dbReference type="SUPFAM" id="SSF51445">
    <property type="entry name" value="(Trans)glycosidases"/>
    <property type="match status" value="1"/>
</dbReference>
<accession>A0A1H0WAV0</accession>
<evidence type="ECO:0000256" key="1">
    <source>
        <dbReference type="ARBA" id="ARBA00005336"/>
    </source>
</evidence>
<dbReference type="AlphaFoldDB" id="A0A1H0WAV0"/>
<feature type="domain" description="Fibronectin type III-like" evidence="5">
    <location>
        <begin position="662"/>
        <end position="733"/>
    </location>
</feature>
<sequence>MLKKVFLIVVFIILPHLSERAALASLPPQLTDKASINEVIKAMTLEEKVKMVVGSGMPGMFGIPKAEIEGAVGVTHAIPRLGIPALIFADGPAGLRINPIREGIPNTYYTTAFPIETLLASTWDTEMVEAVGSAIGDEAKEYGVDILLAPALNLHRNPLGGRNFEYFSEDPLLTGKMGASYVKGVQSQGVGATLKHFVANNQETNRMQIDTVVSQRALRELYLRGFEIAVKESKPLAVMSAYNQINGVPASENKELLTTILRKEWNFNGFVMTDWFAGKDPIAQMRAGNDLIMPGEQKHITRLIHAVKSGLLDEEILDRNIKHILKTVVKTPSFKGYEYSNQPNLEEHAQVARKVASEGMVLLKNDEKTLPLDKNAKIGLFGNTQIETIKGGTGSGIVQAKYTVSIAEGLEKQGFKLHQGLLSSYKAYVLSLRQLPEYKSKPGPLGIEFGLVTPRIPEKPIPSNELQDVVKDTDSGIITIGRISGEFEDRENEKGDFLLTNEEQSMIETVSEAYHQAGKKVTVVLNIGGPIEVASWREKVDSILLAWQPGQEAGHAVADILSGKVNPSGKLSTTFPMKYNDVPSAKSFPGTPKDNPKVVIYEEDLYLGYRYYTTFDVKPAYEFGYGLSYTSFHYENLEVEKKKNNIHLNLNVKNVGDVKGREVVQVYLTSPNGKLEEPLLELKAFEKTKELKPLEHQLVEFTLNLNDLASFDEKKSLWVVEKGRYKVNIGTSSESILQSTTFRIDEDIIVERVNDY</sequence>
<evidence type="ECO:0000259" key="5">
    <source>
        <dbReference type="SMART" id="SM01217"/>
    </source>
</evidence>
<comment type="similarity">
    <text evidence="1 4">Belongs to the glycosyl hydrolase 3 family.</text>
</comment>
<dbReference type="GO" id="GO:0008422">
    <property type="term" value="F:beta-glucosidase activity"/>
    <property type="evidence" value="ECO:0007669"/>
    <property type="project" value="UniProtKB-ARBA"/>
</dbReference>
<evidence type="ECO:0000256" key="2">
    <source>
        <dbReference type="ARBA" id="ARBA00022801"/>
    </source>
</evidence>
<organism evidence="6 7">
    <name type="scientific">Litchfieldia salsa</name>
    <dbReference type="NCBI Taxonomy" id="930152"/>
    <lineage>
        <taxon>Bacteria</taxon>
        <taxon>Bacillati</taxon>
        <taxon>Bacillota</taxon>
        <taxon>Bacilli</taxon>
        <taxon>Bacillales</taxon>
        <taxon>Bacillaceae</taxon>
        <taxon>Litchfieldia</taxon>
    </lineage>
</organism>
<dbReference type="SUPFAM" id="SSF52279">
    <property type="entry name" value="Beta-D-glucan exohydrolase, C-terminal domain"/>
    <property type="match status" value="1"/>
</dbReference>